<keyword evidence="15" id="KW-1185">Reference proteome</keyword>
<dbReference type="InterPro" id="IPR005467">
    <property type="entry name" value="His_kinase_dom"/>
</dbReference>
<evidence type="ECO:0000256" key="9">
    <source>
        <dbReference type="ARBA" id="ARBA00023012"/>
    </source>
</evidence>
<evidence type="ECO:0000256" key="4">
    <source>
        <dbReference type="ARBA" id="ARBA00022553"/>
    </source>
</evidence>
<comment type="caution">
    <text evidence="14">The sequence shown here is derived from an EMBL/GenBank/DDBJ whole genome shotgun (WGS) entry which is preliminary data.</text>
</comment>
<sequence>MIDRHSLRLRLLLGGLLGVALAALVAALWLGEAFAEASERAFDRQLQQELESLLASAEVDEAGRFELRSEPEDQHYAQPFSGHYWWVTVGDRRFRSRSLWDGELAAPLPERAGPARSLDLTGPRGEPLRARLQAVRFPRLEQPAVFLVAADRTQLSADATRFRRVAAVTVAIVAGGLLLVLVLLVMLGLRPLSRLAEEVTRVRRGEIDRLATGGLPSEVAPLAGHLNELLEHHDRTVRRARTAAQDLAHALKTPLTVLSLEAERPGPRLPEVVREQVAQMRASVDRHLGRSVTVDQRARTGVAPVVERLLALMAKVHGDRNLRFEGDVPGGLVFAGGREDLEEMLGNLLDNAGKWARAQVRVGAGREGERLWIEVADDGPGLPAEASPADLGRGVRLDQRTPGSGLGLAIVQEIAEGYGGRLRLDSSPAGLRARLELPAG</sequence>
<keyword evidence="9" id="KW-0902">Two-component regulatory system</keyword>
<reference evidence="14 15" key="2">
    <citation type="submission" date="2019-09" db="EMBL/GenBank/DDBJ databases">
        <authorList>
            <person name="Mazur A."/>
        </authorList>
    </citation>
    <scope>NUCLEOTIDE SEQUENCE [LARGE SCALE GENOMIC DNA]</scope>
    <source>
        <strain evidence="14 15">3729k</strain>
    </source>
</reference>
<dbReference type="Proteomes" id="UP000322165">
    <property type="component" value="Unassembled WGS sequence"/>
</dbReference>
<dbReference type="PANTHER" id="PTHR45436:SF5">
    <property type="entry name" value="SENSOR HISTIDINE KINASE TRCS"/>
    <property type="match status" value="1"/>
</dbReference>
<evidence type="ECO:0000313" key="15">
    <source>
        <dbReference type="Proteomes" id="UP000322165"/>
    </source>
</evidence>
<dbReference type="RefSeq" id="WP_149860758.1">
    <property type="nucleotide sequence ID" value="NZ_VUOD01000005.1"/>
</dbReference>
<dbReference type="Gene3D" id="3.30.565.10">
    <property type="entry name" value="Histidine kinase-like ATPase, C-terminal domain"/>
    <property type="match status" value="1"/>
</dbReference>
<evidence type="ECO:0000256" key="8">
    <source>
        <dbReference type="ARBA" id="ARBA00022989"/>
    </source>
</evidence>
<feature type="domain" description="HAMP" evidence="13">
    <location>
        <begin position="186"/>
        <end position="238"/>
    </location>
</feature>
<keyword evidence="7 14" id="KW-0418">Kinase</keyword>
<keyword evidence="8 11" id="KW-1133">Transmembrane helix</keyword>
<accession>A0A5B2ZBN9</accession>
<protein>
    <recommendedName>
        <fullName evidence="3">histidine kinase</fullName>
        <ecNumber evidence="3">2.7.13.3</ecNumber>
    </recommendedName>
</protein>
<dbReference type="SUPFAM" id="SSF47384">
    <property type="entry name" value="Homodimeric domain of signal transducing histidine kinase"/>
    <property type="match status" value="1"/>
</dbReference>
<dbReference type="Gene3D" id="1.10.287.130">
    <property type="match status" value="1"/>
</dbReference>
<keyword evidence="6 11" id="KW-0812">Transmembrane</keyword>
<dbReference type="EMBL" id="VUOD01000005">
    <property type="protein sequence ID" value="KAA2284700.1"/>
    <property type="molecule type" value="Genomic_DNA"/>
</dbReference>
<dbReference type="GO" id="GO:0000155">
    <property type="term" value="F:phosphorelay sensor kinase activity"/>
    <property type="evidence" value="ECO:0007669"/>
    <property type="project" value="InterPro"/>
</dbReference>
<dbReference type="AlphaFoldDB" id="A0A5B2ZBN9"/>
<evidence type="ECO:0000256" key="1">
    <source>
        <dbReference type="ARBA" id="ARBA00000085"/>
    </source>
</evidence>
<evidence type="ECO:0000259" key="13">
    <source>
        <dbReference type="PROSITE" id="PS50885"/>
    </source>
</evidence>
<dbReference type="Pfam" id="PF00672">
    <property type="entry name" value="HAMP"/>
    <property type="match status" value="1"/>
</dbReference>
<name>A0A5B2ZBN9_9GAMM</name>
<dbReference type="GO" id="GO:0005886">
    <property type="term" value="C:plasma membrane"/>
    <property type="evidence" value="ECO:0007669"/>
    <property type="project" value="TreeGrafter"/>
</dbReference>
<keyword evidence="10 11" id="KW-0472">Membrane</keyword>
<dbReference type="InterPro" id="IPR036890">
    <property type="entry name" value="HATPase_C_sf"/>
</dbReference>
<dbReference type="PRINTS" id="PR00344">
    <property type="entry name" value="BCTRLSENSOR"/>
</dbReference>
<feature type="transmembrane region" description="Helical" evidence="11">
    <location>
        <begin position="165"/>
        <end position="187"/>
    </location>
</feature>
<reference evidence="14 15" key="1">
    <citation type="submission" date="2019-09" db="EMBL/GenBank/DDBJ databases">
        <title>Arenimonas chukotkensis sp. nov., a bacterium isolated from Chukotka hot spring, Arctic region, Russia.</title>
        <authorList>
            <person name="Zayulina K.S."/>
            <person name="Prokofeva M.I."/>
            <person name="Elcheninov A.G."/>
            <person name="Novikov A."/>
            <person name="Kochetkova T.V."/>
            <person name="Kublanov I.V."/>
        </authorList>
    </citation>
    <scope>NUCLEOTIDE SEQUENCE [LARGE SCALE GENOMIC DNA]</scope>
    <source>
        <strain evidence="14 15">3729k</strain>
    </source>
</reference>
<evidence type="ECO:0000256" key="7">
    <source>
        <dbReference type="ARBA" id="ARBA00022777"/>
    </source>
</evidence>
<dbReference type="InterPro" id="IPR050428">
    <property type="entry name" value="TCS_sensor_his_kinase"/>
</dbReference>
<dbReference type="CDD" id="cd00082">
    <property type="entry name" value="HisKA"/>
    <property type="match status" value="1"/>
</dbReference>
<dbReference type="InterPro" id="IPR036097">
    <property type="entry name" value="HisK_dim/P_sf"/>
</dbReference>
<organism evidence="14 15">
    <name type="scientific">Arenimonas fontis</name>
    <dbReference type="NCBI Taxonomy" id="2608255"/>
    <lineage>
        <taxon>Bacteria</taxon>
        <taxon>Pseudomonadati</taxon>
        <taxon>Pseudomonadota</taxon>
        <taxon>Gammaproteobacteria</taxon>
        <taxon>Lysobacterales</taxon>
        <taxon>Lysobacteraceae</taxon>
        <taxon>Arenimonas</taxon>
    </lineage>
</organism>
<evidence type="ECO:0000256" key="10">
    <source>
        <dbReference type="ARBA" id="ARBA00023136"/>
    </source>
</evidence>
<evidence type="ECO:0000259" key="12">
    <source>
        <dbReference type="PROSITE" id="PS50109"/>
    </source>
</evidence>
<evidence type="ECO:0000256" key="3">
    <source>
        <dbReference type="ARBA" id="ARBA00012438"/>
    </source>
</evidence>
<dbReference type="InterPro" id="IPR003594">
    <property type="entry name" value="HATPase_dom"/>
</dbReference>
<dbReference type="PROSITE" id="PS50109">
    <property type="entry name" value="HIS_KIN"/>
    <property type="match status" value="1"/>
</dbReference>
<keyword evidence="4" id="KW-0597">Phosphoprotein</keyword>
<feature type="domain" description="Histidine kinase" evidence="12">
    <location>
        <begin position="246"/>
        <end position="440"/>
    </location>
</feature>
<evidence type="ECO:0000256" key="6">
    <source>
        <dbReference type="ARBA" id="ARBA00022692"/>
    </source>
</evidence>
<evidence type="ECO:0000256" key="11">
    <source>
        <dbReference type="SAM" id="Phobius"/>
    </source>
</evidence>
<dbReference type="EC" id="2.7.13.3" evidence="3"/>
<evidence type="ECO:0000256" key="2">
    <source>
        <dbReference type="ARBA" id="ARBA00004370"/>
    </source>
</evidence>
<dbReference type="PANTHER" id="PTHR45436">
    <property type="entry name" value="SENSOR HISTIDINE KINASE YKOH"/>
    <property type="match status" value="1"/>
</dbReference>
<dbReference type="SMART" id="SM00387">
    <property type="entry name" value="HATPase_c"/>
    <property type="match status" value="1"/>
</dbReference>
<dbReference type="InterPro" id="IPR003660">
    <property type="entry name" value="HAMP_dom"/>
</dbReference>
<dbReference type="SUPFAM" id="SSF55874">
    <property type="entry name" value="ATPase domain of HSP90 chaperone/DNA topoisomerase II/histidine kinase"/>
    <property type="match status" value="1"/>
</dbReference>
<dbReference type="Pfam" id="PF02518">
    <property type="entry name" value="HATPase_c"/>
    <property type="match status" value="1"/>
</dbReference>
<keyword evidence="5" id="KW-0808">Transferase</keyword>
<dbReference type="InterPro" id="IPR004358">
    <property type="entry name" value="Sig_transdc_His_kin-like_C"/>
</dbReference>
<evidence type="ECO:0000256" key="5">
    <source>
        <dbReference type="ARBA" id="ARBA00022679"/>
    </source>
</evidence>
<dbReference type="PROSITE" id="PS50885">
    <property type="entry name" value="HAMP"/>
    <property type="match status" value="1"/>
</dbReference>
<comment type="catalytic activity">
    <reaction evidence="1">
        <text>ATP + protein L-histidine = ADP + protein N-phospho-L-histidine.</text>
        <dbReference type="EC" id="2.7.13.3"/>
    </reaction>
</comment>
<dbReference type="InterPro" id="IPR003661">
    <property type="entry name" value="HisK_dim/P_dom"/>
</dbReference>
<gene>
    <name evidence="14" type="ORF">F0415_08350</name>
</gene>
<proteinExistence type="predicted"/>
<evidence type="ECO:0000313" key="14">
    <source>
        <dbReference type="EMBL" id="KAA2284700.1"/>
    </source>
</evidence>
<comment type="subcellular location">
    <subcellularLocation>
        <location evidence="2">Membrane</location>
    </subcellularLocation>
</comment>